<protein>
    <recommendedName>
        <fullName evidence="3">Nudix hydrolase domain-containing protein</fullName>
    </recommendedName>
</protein>
<reference evidence="4" key="2">
    <citation type="submission" date="2023-01" db="EMBL/GenBank/DDBJ databases">
        <authorList>
            <person name="Petersen C."/>
        </authorList>
    </citation>
    <scope>NUCLEOTIDE SEQUENCE</scope>
    <source>
        <strain evidence="4">IBT 17514</strain>
    </source>
</reference>
<dbReference type="PANTHER" id="PTHR16099">
    <property type="entry name" value="8-OXO-DGTP DIPHOSPHATES NUDT15"/>
    <property type="match status" value="1"/>
</dbReference>
<dbReference type="EMBL" id="JAQJAN010000002">
    <property type="protein sequence ID" value="KAJ5737997.1"/>
    <property type="molecule type" value="Genomic_DNA"/>
</dbReference>
<organism evidence="4 5">
    <name type="scientific">Penicillium malachiteum</name>
    <dbReference type="NCBI Taxonomy" id="1324776"/>
    <lineage>
        <taxon>Eukaryota</taxon>
        <taxon>Fungi</taxon>
        <taxon>Dikarya</taxon>
        <taxon>Ascomycota</taxon>
        <taxon>Pezizomycotina</taxon>
        <taxon>Eurotiomycetes</taxon>
        <taxon>Eurotiomycetidae</taxon>
        <taxon>Eurotiales</taxon>
        <taxon>Aspergillaceae</taxon>
        <taxon>Penicillium</taxon>
    </lineage>
</organism>
<sequence length="161" mass="17780">MSPTPNDFPLPNPRVGVALFIVRPDGKFVLGRRMGSHGAGTWALPGGHLEHGESFEECAVRETKEETGLDVLNVEYITATNDVMVAEKKHYITIFLKGVVSDPAAEPEILEPNKCAGWRWSSWDEMRAIRDAEIAGGPGFKGEKLFSPVHSLFEQRPHVSL</sequence>
<dbReference type="InterPro" id="IPR020476">
    <property type="entry name" value="Nudix_hydrolase"/>
</dbReference>
<dbReference type="PANTHER" id="PTHR16099:SF5">
    <property type="entry name" value="NUCLEOTIDE TRIPHOSPHATE DIPHOSPHATASE NUDT15"/>
    <property type="match status" value="1"/>
</dbReference>
<dbReference type="CDD" id="cd04678">
    <property type="entry name" value="NUDIX_MTH2_Nudt15"/>
    <property type="match status" value="1"/>
</dbReference>
<keyword evidence="1 2" id="KW-0378">Hydrolase</keyword>
<dbReference type="AlphaFoldDB" id="A0AAD6HU50"/>
<dbReference type="Gene3D" id="3.90.79.10">
    <property type="entry name" value="Nucleoside Triphosphate Pyrophosphohydrolase"/>
    <property type="match status" value="1"/>
</dbReference>
<dbReference type="GO" id="GO:0035539">
    <property type="term" value="F:8-oxo-7,8-dihydrodeoxyguanosine triphosphate pyrophosphatase activity"/>
    <property type="evidence" value="ECO:0007669"/>
    <property type="project" value="TreeGrafter"/>
</dbReference>
<gene>
    <name evidence="4" type="ORF">N7493_001152</name>
</gene>
<dbReference type="PROSITE" id="PS00893">
    <property type="entry name" value="NUDIX_BOX"/>
    <property type="match status" value="1"/>
</dbReference>
<dbReference type="GO" id="GO:0006203">
    <property type="term" value="P:dGTP catabolic process"/>
    <property type="evidence" value="ECO:0007669"/>
    <property type="project" value="TreeGrafter"/>
</dbReference>
<dbReference type="InterPro" id="IPR020084">
    <property type="entry name" value="NUDIX_hydrolase_CS"/>
</dbReference>
<feature type="domain" description="Nudix hydrolase" evidence="3">
    <location>
        <begin position="12"/>
        <end position="147"/>
    </location>
</feature>
<evidence type="ECO:0000256" key="2">
    <source>
        <dbReference type="RuleBase" id="RU003476"/>
    </source>
</evidence>
<dbReference type="GO" id="GO:0005829">
    <property type="term" value="C:cytosol"/>
    <property type="evidence" value="ECO:0007669"/>
    <property type="project" value="TreeGrafter"/>
</dbReference>
<dbReference type="InterPro" id="IPR015797">
    <property type="entry name" value="NUDIX_hydrolase-like_dom_sf"/>
</dbReference>
<dbReference type="PROSITE" id="PS51462">
    <property type="entry name" value="NUDIX"/>
    <property type="match status" value="1"/>
</dbReference>
<dbReference type="SUPFAM" id="SSF55811">
    <property type="entry name" value="Nudix"/>
    <property type="match status" value="1"/>
</dbReference>
<evidence type="ECO:0000256" key="1">
    <source>
        <dbReference type="ARBA" id="ARBA00022801"/>
    </source>
</evidence>
<dbReference type="Pfam" id="PF00293">
    <property type="entry name" value="NUDIX"/>
    <property type="match status" value="1"/>
</dbReference>
<evidence type="ECO:0000313" key="5">
    <source>
        <dbReference type="Proteomes" id="UP001215712"/>
    </source>
</evidence>
<comment type="caution">
    <text evidence="4">The sequence shown here is derived from an EMBL/GenBank/DDBJ whole genome shotgun (WGS) entry which is preliminary data.</text>
</comment>
<reference evidence="4" key="1">
    <citation type="journal article" date="2023" name="IMA Fungus">
        <title>Comparative genomic study of the Penicillium genus elucidates a diverse pangenome and 15 lateral gene transfer events.</title>
        <authorList>
            <person name="Petersen C."/>
            <person name="Sorensen T."/>
            <person name="Nielsen M.R."/>
            <person name="Sondergaard T.E."/>
            <person name="Sorensen J.L."/>
            <person name="Fitzpatrick D.A."/>
            <person name="Frisvad J.C."/>
            <person name="Nielsen K.L."/>
        </authorList>
    </citation>
    <scope>NUCLEOTIDE SEQUENCE</scope>
    <source>
        <strain evidence="4">IBT 17514</strain>
    </source>
</reference>
<evidence type="ECO:0000313" key="4">
    <source>
        <dbReference type="EMBL" id="KAJ5737997.1"/>
    </source>
</evidence>
<evidence type="ECO:0000259" key="3">
    <source>
        <dbReference type="PROSITE" id="PS51462"/>
    </source>
</evidence>
<dbReference type="Proteomes" id="UP001215712">
    <property type="component" value="Unassembled WGS sequence"/>
</dbReference>
<dbReference type="InterPro" id="IPR000086">
    <property type="entry name" value="NUDIX_hydrolase_dom"/>
</dbReference>
<dbReference type="PRINTS" id="PR00502">
    <property type="entry name" value="NUDIXFAMILY"/>
</dbReference>
<dbReference type="FunFam" id="3.90.79.10:FF:000060">
    <property type="entry name" value="Nudix hydrolase 1"/>
    <property type="match status" value="1"/>
</dbReference>
<keyword evidence="5" id="KW-1185">Reference proteome</keyword>
<proteinExistence type="inferred from homology"/>
<accession>A0AAD6HU50</accession>
<comment type="similarity">
    <text evidence="2">Belongs to the Nudix hydrolase family.</text>
</comment>
<name>A0AAD6HU50_9EURO</name>